<feature type="domain" description="CARD" evidence="3">
    <location>
        <begin position="1"/>
        <end position="91"/>
    </location>
</feature>
<evidence type="ECO:0000259" key="3">
    <source>
        <dbReference type="PROSITE" id="PS50209"/>
    </source>
</evidence>
<protein>
    <recommendedName>
        <fullName evidence="3">CARD domain-containing protein</fullName>
    </recommendedName>
</protein>
<dbReference type="PANTHER" id="PTHR15034">
    <property type="entry name" value="DEATH DOMAIN-CONTAINING PROTEIN CRADD"/>
    <property type="match status" value="1"/>
</dbReference>
<dbReference type="SMART" id="SM00114">
    <property type="entry name" value="CARD"/>
    <property type="match status" value="2"/>
</dbReference>
<dbReference type="Gene3D" id="1.10.533.10">
    <property type="entry name" value="Death Domain, Fas"/>
    <property type="match status" value="2"/>
</dbReference>
<dbReference type="Pfam" id="PF00619">
    <property type="entry name" value="CARD"/>
    <property type="match status" value="2"/>
</dbReference>
<dbReference type="GO" id="GO:0070513">
    <property type="term" value="F:death domain binding"/>
    <property type="evidence" value="ECO:0007669"/>
    <property type="project" value="InterPro"/>
</dbReference>
<dbReference type="Gene3D" id="1.20.5.1700">
    <property type="match status" value="1"/>
</dbReference>
<feature type="coiled-coil region" evidence="1">
    <location>
        <begin position="581"/>
        <end position="608"/>
    </location>
</feature>
<dbReference type="InterPro" id="IPR001315">
    <property type="entry name" value="CARD"/>
</dbReference>
<dbReference type="SUPFAM" id="SSF47986">
    <property type="entry name" value="DEATH domain"/>
    <property type="match status" value="2"/>
</dbReference>
<proteinExistence type="predicted"/>
<gene>
    <name evidence="4" type="ORF">FSP39_019038</name>
</gene>
<comment type="caution">
    <text evidence="4">The sequence shown here is derived from an EMBL/GenBank/DDBJ whole genome shotgun (WGS) entry which is preliminary data.</text>
</comment>
<dbReference type="GO" id="GO:0042981">
    <property type="term" value="P:regulation of apoptotic process"/>
    <property type="evidence" value="ECO:0007669"/>
    <property type="project" value="InterPro"/>
</dbReference>
<accession>A0AA89BRI1</accession>
<keyword evidence="5" id="KW-1185">Reference proteome</keyword>
<reference evidence="4" key="1">
    <citation type="submission" date="2019-08" db="EMBL/GenBank/DDBJ databases">
        <title>The improved chromosome-level genome for the pearl oyster Pinctada fucata martensii using PacBio sequencing and Hi-C.</title>
        <authorList>
            <person name="Zheng Z."/>
        </authorList>
    </citation>
    <scope>NUCLEOTIDE SEQUENCE</scope>
    <source>
        <strain evidence="4">ZZ-2019</strain>
        <tissue evidence="4">Adductor muscle</tissue>
    </source>
</reference>
<feature type="coiled-coil region" evidence="1">
    <location>
        <begin position="279"/>
        <end position="393"/>
    </location>
</feature>
<feature type="region of interest" description="Disordered" evidence="2">
    <location>
        <begin position="393"/>
        <end position="426"/>
    </location>
</feature>
<dbReference type="PROSITE" id="PS50209">
    <property type="entry name" value="CARD"/>
    <property type="match status" value="2"/>
</dbReference>
<keyword evidence="1" id="KW-0175">Coiled coil</keyword>
<evidence type="ECO:0000313" key="5">
    <source>
        <dbReference type="Proteomes" id="UP001186944"/>
    </source>
</evidence>
<name>A0AA89BRI1_PINIB</name>
<dbReference type="PANTHER" id="PTHR15034:SF5">
    <property type="entry name" value="DEATH DOMAIN-CONTAINING PROTEIN CRADD"/>
    <property type="match status" value="1"/>
</dbReference>
<feature type="region of interest" description="Disordered" evidence="2">
    <location>
        <begin position="113"/>
        <end position="135"/>
    </location>
</feature>
<organism evidence="4 5">
    <name type="scientific">Pinctada imbricata</name>
    <name type="common">Atlantic pearl-oyster</name>
    <name type="synonym">Pinctada martensii</name>
    <dbReference type="NCBI Taxonomy" id="66713"/>
    <lineage>
        <taxon>Eukaryota</taxon>
        <taxon>Metazoa</taxon>
        <taxon>Spiralia</taxon>
        <taxon>Lophotrochozoa</taxon>
        <taxon>Mollusca</taxon>
        <taxon>Bivalvia</taxon>
        <taxon>Autobranchia</taxon>
        <taxon>Pteriomorphia</taxon>
        <taxon>Pterioida</taxon>
        <taxon>Pterioidea</taxon>
        <taxon>Pteriidae</taxon>
        <taxon>Pinctada</taxon>
    </lineage>
</organism>
<dbReference type="AlphaFoldDB" id="A0AA89BRI1"/>
<evidence type="ECO:0000313" key="4">
    <source>
        <dbReference type="EMBL" id="KAK3088421.1"/>
    </source>
</evidence>
<dbReference type="CDD" id="cd01671">
    <property type="entry name" value="CARD"/>
    <property type="match status" value="2"/>
</dbReference>
<dbReference type="EMBL" id="VSWD01000011">
    <property type="protein sequence ID" value="KAK3088421.1"/>
    <property type="molecule type" value="Genomic_DNA"/>
</dbReference>
<dbReference type="InterPro" id="IPR011029">
    <property type="entry name" value="DEATH-like_dom_sf"/>
</dbReference>
<feature type="compositionally biased region" description="Polar residues" evidence="2">
    <location>
        <begin position="116"/>
        <end position="126"/>
    </location>
</feature>
<feature type="region of interest" description="Disordered" evidence="2">
    <location>
        <begin position="727"/>
        <end position="748"/>
    </location>
</feature>
<feature type="domain" description="CARD" evidence="3">
    <location>
        <begin position="496"/>
        <end position="573"/>
    </location>
</feature>
<feature type="compositionally biased region" description="Polar residues" evidence="2">
    <location>
        <begin position="400"/>
        <end position="412"/>
    </location>
</feature>
<dbReference type="Proteomes" id="UP001186944">
    <property type="component" value="Unassembled WGS sequence"/>
</dbReference>
<dbReference type="GO" id="GO:0002020">
    <property type="term" value="F:protease binding"/>
    <property type="evidence" value="ECO:0007669"/>
    <property type="project" value="InterPro"/>
</dbReference>
<sequence length="816" mass="95554">MDFRHRQVLKRHHMDIVQDLAVNEDFLGRCYQEELFDSDHIEIIKAERIGRQQAHKVLELLPRRGPDAFHVFINILQHQYDWLAKTLTDSLDKNRMDTDDIQEKLMCSLKPEYEPVTQSPRLSTQRSTEEDTVNSVDQQVKETVEQFYHKSFGLNRKLSVIDKKAIEKFLHDQIILDRQKQQKILMEDVTDAKAKPDSGNTPVVIKQWLLNVHHRLRQDLNQNTVNDSDSHDLKSISFEVVENQINSNLRRVNLLEEQLLNVYDLFPEKVRRKSPRALVEAVISKYHEIEAELERQKNDIDKMSQEQFELTMEKKKILHESQRRDIDMEVKNKQLQTQRDEIRSLRIEIDRLQRINQQHAEKEKTLSELQHMVDELKESRDLIKDENLSLKQKLECGKTSPRQTPRRSYSINKGSKVKGPSSKKRSYINQDHVDVLSTLNMSVFLRPPVKFKPIHVGRSHFFQSVLLSNNHDKRHFTSCHHPPFHKLPMRLPETHMDPREKATLQNCRNCFVEDLDPSISFLSALFCAGVITEDQKDRIHKQVTRQDKVITLLDILPRRGPRAFKKFVGILKQDYAWISERLEAEYQVQDYMKKIDNALEERRKKNGECIRDKEYVNRIIVETVIPIMMEEIGRPSTSNPSGVGFDQPIRDIINDHMIPITGGKDAQKMNLDFYHGGILLDKLVDLIENLKENSLKSLGLLDLTEFHSPLPKLIDFKLQELRDEISSMKKESRKSKKGEDKTMAENQKLKNDCSALRTELKKARAEYNSAKVDIKKLKDQLQKSRYENEKLKQEVQSLKDHMKKAGIDISISSDFT</sequence>
<dbReference type="InterPro" id="IPR037939">
    <property type="entry name" value="CRADD"/>
</dbReference>
<feature type="compositionally biased region" description="Basic and acidic residues" evidence="2">
    <location>
        <begin position="737"/>
        <end position="748"/>
    </location>
</feature>
<evidence type="ECO:0000256" key="2">
    <source>
        <dbReference type="SAM" id="MobiDB-lite"/>
    </source>
</evidence>
<evidence type="ECO:0000256" key="1">
    <source>
        <dbReference type="SAM" id="Coils"/>
    </source>
</evidence>